<evidence type="ECO:0000313" key="9">
    <source>
        <dbReference type="EMBL" id="PMP72827.1"/>
    </source>
</evidence>
<dbReference type="GO" id="GO:0006753">
    <property type="term" value="P:nucleoside phosphate metabolic process"/>
    <property type="evidence" value="ECO:0007669"/>
    <property type="project" value="TreeGrafter"/>
</dbReference>
<evidence type="ECO:0000256" key="1">
    <source>
        <dbReference type="ARBA" id="ARBA00000847"/>
    </source>
</evidence>
<evidence type="ECO:0000256" key="4">
    <source>
        <dbReference type="ARBA" id="ARBA00016377"/>
    </source>
</evidence>
<evidence type="ECO:0000256" key="6">
    <source>
        <dbReference type="ARBA" id="ARBA00032162"/>
    </source>
</evidence>
<dbReference type="GO" id="GO:0019693">
    <property type="term" value="P:ribose phosphate metabolic process"/>
    <property type="evidence" value="ECO:0007669"/>
    <property type="project" value="TreeGrafter"/>
</dbReference>
<dbReference type="RefSeq" id="WP_424604524.1">
    <property type="nucleotide sequence ID" value="NZ_JBNAVA010000001.1"/>
</dbReference>
<dbReference type="AlphaFoldDB" id="A0A2J6WR17"/>
<dbReference type="Gene3D" id="3.90.79.10">
    <property type="entry name" value="Nucleoside Triphosphate Pyrophosphohydrolase"/>
    <property type="match status" value="1"/>
</dbReference>
<dbReference type="PANTHER" id="PTHR11839:SF18">
    <property type="entry name" value="NUDIX HYDROLASE DOMAIN-CONTAINING PROTEIN"/>
    <property type="match status" value="1"/>
</dbReference>
<protein>
    <recommendedName>
        <fullName evidence="4">GDP-mannose pyrophosphatase</fullName>
    </recommendedName>
    <alternativeName>
        <fullName evidence="6">GDP-mannose hydrolase</fullName>
    </alternativeName>
    <alternativeName>
        <fullName evidence="7">GDPMK</fullName>
    </alternativeName>
</protein>
<dbReference type="PANTHER" id="PTHR11839">
    <property type="entry name" value="UDP/ADP-SUGAR PYROPHOSPHATASE"/>
    <property type="match status" value="1"/>
</dbReference>
<sequence>MKERWKFLNKKKIFSDNILEISHHYWEFTAKGVSTPFTSIDTNDWVVIIPELQNGKIALVRQFRPIVNEWTLEFPGGAINKGESHFNAAKRELEEETSLISEQLILISAMRPNPAIMSNRCYVYLAKDCKPDGRYNFDPFEDITVIDYTKSELESLIKNGEIIHSVVLGAYACYKLFEVSNG</sequence>
<dbReference type="Proteomes" id="UP000242881">
    <property type="component" value="Unassembled WGS sequence"/>
</dbReference>
<comment type="caution">
    <text evidence="9">The sequence shown here is derived from an EMBL/GenBank/DDBJ whole genome shotgun (WGS) entry which is preliminary data.</text>
</comment>
<dbReference type="PROSITE" id="PS51462">
    <property type="entry name" value="NUDIX"/>
    <property type="match status" value="1"/>
</dbReference>
<comment type="similarity">
    <text evidence="3">Belongs to the Nudix hydrolase family. NudK subfamily.</text>
</comment>
<dbReference type="SUPFAM" id="SSF55811">
    <property type="entry name" value="Nudix"/>
    <property type="match status" value="1"/>
</dbReference>
<comment type="cofactor">
    <cofactor evidence="2">
        <name>Mg(2+)</name>
        <dbReference type="ChEBI" id="CHEBI:18420"/>
    </cofactor>
</comment>
<reference evidence="9 10" key="1">
    <citation type="submission" date="2018-01" db="EMBL/GenBank/DDBJ databases">
        <title>Metagenomic assembled genomes from two thermal pools in the Uzon Caldera, Kamchatka, Russia.</title>
        <authorList>
            <person name="Wilkins L."/>
            <person name="Ettinger C."/>
        </authorList>
    </citation>
    <scope>NUCLEOTIDE SEQUENCE [LARGE SCALE GENOMIC DNA]</scope>
    <source>
        <strain evidence="9">ZAV-05</strain>
    </source>
</reference>
<evidence type="ECO:0000313" key="10">
    <source>
        <dbReference type="Proteomes" id="UP000242881"/>
    </source>
</evidence>
<name>A0A2J6WR17_9BACT</name>
<dbReference type="GO" id="GO:0016787">
    <property type="term" value="F:hydrolase activity"/>
    <property type="evidence" value="ECO:0007669"/>
    <property type="project" value="UniProtKB-KW"/>
</dbReference>
<feature type="domain" description="Nudix hydrolase" evidence="8">
    <location>
        <begin position="39"/>
        <end position="179"/>
    </location>
</feature>
<keyword evidence="5 9" id="KW-0378">Hydrolase</keyword>
<evidence type="ECO:0000256" key="5">
    <source>
        <dbReference type="ARBA" id="ARBA00022801"/>
    </source>
</evidence>
<evidence type="ECO:0000259" key="8">
    <source>
        <dbReference type="PROSITE" id="PS51462"/>
    </source>
</evidence>
<evidence type="ECO:0000256" key="7">
    <source>
        <dbReference type="ARBA" id="ARBA00032272"/>
    </source>
</evidence>
<proteinExistence type="inferred from homology"/>
<dbReference type="InterPro" id="IPR000086">
    <property type="entry name" value="NUDIX_hydrolase_dom"/>
</dbReference>
<dbReference type="EMBL" id="PNIN01000016">
    <property type="protein sequence ID" value="PMP72827.1"/>
    <property type="molecule type" value="Genomic_DNA"/>
</dbReference>
<dbReference type="Pfam" id="PF00293">
    <property type="entry name" value="NUDIX"/>
    <property type="match status" value="1"/>
</dbReference>
<dbReference type="CDD" id="cd03424">
    <property type="entry name" value="NUDIX_ADPRase_Nudt5_UGPPase_Nudt14"/>
    <property type="match status" value="1"/>
</dbReference>
<gene>
    <name evidence="9" type="ORF">C0187_00900</name>
</gene>
<comment type="catalytic activity">
    <reaction evidence="1">
        <text>GDP-alpha-D-mannose + H2O = alpha-D-mannose 1-phosphate + GMP + 2 H(+)</text>
        <dbReference type="Rhea" id="RHEA:27978"/>
        <dbReference type="ChEBI" id="CHEBI:15377"/>
        <dbReference type="ChEBI" id="CHEBI:15378"/>
        <dbReference type="ChEBI" id="CHEBI:57527"/>
        <dbReference type="ChEBI" id="CHEBI:58115"/>
        <dbReference type="ChEBI" id="CHEBI:58409"/>
    </reaction>
</comment>
<evidence type="ECO:0000256" key="3">
    <source>
        <dbReference type="ARBA" id="ARBA00007275"/>
    </source>
</evidence>
<evidence type="ECO:0000256" key="2">
    <source>
        <dbReference type="ARBA" id="ARBA00001946"/>
    </source>
</evidence>
<dbReference type="InterPro" id="IPR015797">
    <property type="entry name" value="NUDIX_hydrolase-like_dom_sf"/>
</dbReference>
<organism evidence="9 10">
    <name type="scientific">Calditerrivibrio nitroreducens</name>
    <dbReference type="NCBI Taxonomy" id="477976"/>
    <lineage>
        <taxon>Bacteria</taxon>
        <taxon>Pseudomonadati</taxon>
        <taxon>Deferribacterota</taxon>
        <taxon>Deferribacteres</taxon>
        <taxon>Deferribacterales</taxon>
        <taxon>Calditerrivibrionaceae</taxon>
    </lineage>
</organism>
<accession>A0A2J6WR17</accession>